<feature type="domain" description="Pre-mRNA-splicing factor Syf1/CRNKL1-like C-terminal HAT-repeats" evidence="2">
    <location>
        <begin position="10"/>
        <end position="59"/>
    </location>
</feature>
<evidence type="ECO:0000256" key="1">
    <source>
        <dbReference type="ARBA" id="ARBA00022737"/>
    </source>
</evidence>
<evidence type="ECO:0000313" key="4">
    <source>
        <dbReference type="Proteomes" id="UP000631114"/>
    </source>
</evidence>
<proteinExistence type="predicted"/>
<gene>
    <name evidence="3" type="ORF">IFM89_000035</name>
</gene>
<dbReference type="Pfam" id="PF23231">
    <property type="entry name" value="HAT_Syf1_CNRKL1_C"/>
    <property type="match status" value="1"/>
</dbReference>
<dbReference type="Proteomes" id="UP000631114">
    <property type="component" value="Unassembled WGS sequence"/>
</dbReference>
<organism evidence="3 4">
    <name type="scientific">Coptis chinensis</name>
    <dbReference type="NCBI Taxonomy" id="261450"/>
    <lineage>
        <taxon>Eukaryota</taxon>
        <taxon>Viridiplantae</taxon>
        <taxon>Streptophyta</taxon>
        <taxon>Embryophyta</taxon>
        <taxon>Tracheophyta</taxon>
        <taxon>Spermatophyta</taxon>
        <taxon>Magnoliopsida</taxon>
        <taxon>Ranunculales</taxon>
        <taxon>Ranunculaceae</taxon>
        <taxon>Coptidoideae</taxon>
        <taxon>Coptis</taxon>
    </lineage>
</organism>
<feature type="non-terminal residue" evidence="3">
    <location>
        <position position="122"/>
    </location>
</feature>
<evidence type="ECO:0000313" key="3">
    <source>
        <dbReference type="EMBL" id="KAF9618084.1"/>
    </source>
</evidence>
<name>A0A835M8W4_9MAGN</name>
<reference evidence="3 4" key="1">
    <citation type="submission" date="2020-10" db="EMBL/GenBank/DDBJ databases">
        <title>The Coptis chinensis genome and diversification of protoberbering-type alkaloids.</title>
        <authorList>
            <person name="Wang B."/>
            <person name="Shu S."/>
            <person name="Song C."/>
            <person name="Liu Y."/>
        </authorList>
    </citation>
    <scope>NUCLEOTIDE SEQUENCE [LARGE SCALE GENOMIC DNA]</scope>
    <source>
        <strain evidence="3">HL-2020</strain>
        <tissue evidence="3">Leaf</tissue>
    </source>
</reference>
<dbReference type="EMBL" id="JADFTS010000002">
    <property type="protein sequence ID" value="KAF9618084.1"/>
    <property type="molecule type" value="Genomic_DNA"/>
</dbReference>
<evidence type="ECO:0000259" key="2">
    <source>
        <dbReference type="Pfam" id="PF23231"/>
    </source>
</evidence>
<dbReference type="AlphaFoldDB" id="A0A835M8W4"/>
<sequence>MFASFLHVVAIESGLPDKDVKVMCMKYAELEKSLGEIDRARAIYNFSSQYADPRKVTDNVEDIDLPEGSDGEDDDKIEIAHKDVPAAVFGDLVNKVEENNKDGDEETYSKLGALERIKRQRQ</sequence>
<comment type="caution">
    <text evidence="3">The sequence shown here is derived from an EMBL/GenBank/DDBJ whole genome shotgun (WGS) entry which is preliminary data.</text>
</comment>
<protein>
    <recommendedName>
        <fullName evidence="2">Pre-mRNA-splicing factor Syf1/CRNKL1-like C-terminal HAT-repeats domain-containing protein</fullName>
    </recommendedName>
</protein>
<dbReference type="OrthoDB" id="1747386at2759"/>
<keyword evidence="1" id="KW-0677">Repeat</keyword>
<keyword evidence="4" id="KW-1185">Reference proteome</keyword>
<accession>A0A835M8W4</accession>
<dbReference type="InterPro" id="IPR055430">
    <property type="entry name" value="HAT_Syf1_CNRKL1_C"/>
</dbReference>